<dbReference type="InterPro" id="IPR013094">
    <property type="entry name" value="AB_hydrolase_3"/>
</dbReference>
<dbReference type="GO" id="GO:0016787">
    <property type="term" value="F:hydrolase activity"/>
    <property type="evidence" value="ECO:0007669"/>
    <property type="project" value="UniProtKB-KW"/>
</dbReference>
<dbReference type="InterPro" id="IPR050300">
    <property type="entry name" value="GDXG_lipolytic_enzyme"/>
</dbReference>
<evidence type="ECO:0000313" key="4">
    <source>
        <dbReference type="EMBL" id="PIK48038.1"/>
    </source>
</evidence>
<proteinExistence type="predicted"/>
<keyword evidence="2" id="KW-0812">Transmembrane</keyword>
<dbReference type="AlphaFoldDB" id="A0A2G8KJ76"/>
<keyword evidence="5" id="KW-1185">Reference proteome</keyword>
<gene>
    <name evidence="4" type="ORF">BSL78_15100</name>
</gene>
<dbReference type="Gene3D" id="3.40.50.1820">
    <property type="entry name" value="alpha/beta hydrolase"/>
    <property type="match status" value="1"/>
</dbReference>
<dbReference type="PANTHER" id="PTHR48081">
    <property type="entry name" value="AB HYDROLASE SUPERFAMILY PROTEIN C4A8.06C"/>
    <property type="match status" value="1"/>
</dbReference>
<dbReference type="SUPFAM" id="SSF53474">
    <property type="entry name" value="alpha/beta-Hydrolases"/>
    <property type="match status" value="1"/>
</dbReference>
<keyword evidence="2" id="KW-0472">Membrane</keyword>
<organism evidence="4 5">
    <name type="scientific">Stichopus japonicus</name>
    <name type="common">Sea cucumber</name>
    <dbReference type="NCBI Taxonomy" id="307972"/>
    <lineage>
        <taxon>Eukaryota</taxon>
        <taxon>Metazoa</taxon>
        <taxon>Echinodermata</taxon>
        <taxon>Eleutherozoa</taxon>
        <taxon>Echinozoa</taxon>
        <taxon>Holothuroidea</taxon>
        <taxon>Aspidochirotacea</taxon>
        <taxon>Aspidochirotida</taxon>
        <taxon>Stichopodidae</taxon>
        <taxon>Apostichopus</taxon>
    </lineage>
</organism>
<dbReference type="Proteomes" id="UP000230750">
    <property type="component" value="Unassembled WGS sequence"/>
</dbReference>
<keyword evidence="1" id="KW-0378">Hydrolase</keyword>
<name>A0A2G8KJ76_STIJA</name>
<dbReference type="PANTHER" id="PTHR48081:SF8">
    <property type="entry name" value="ALPHA_BETA HYDROLASE FOLD-3 DOMAIN-CONTAINING PROTEIN-RELATED"/>
    <property type="match status" value="1"/>
</dbReference>
<comment type="caution">
    <text evidence="4">The sequence shown here is derived from an EMBL/GenBank/DDBJ whole genome shotgun (WGS) entry which is preliminary data.</text>
</comment>
<evidence type="ECO:0000256" key="2">
    <source>
        <dbReference type="SAM" id="Phobius"/>
    </source>
</evidence>
<keyword evidence="2" id="KW-1133">Transmembrane helix</keyword>
<dbReference type="EMBL" id="MRZV01000544">
    <property type="protein sequence ID" value="PIK48038.1"/>
    <property type="molecule type" value="Genomic_DNA"/>
</dbReference>
<evidence type="ECO:0000256" key="1">
    <source>
        <dbReference type="ARBA" id="ARBA00022801"/>
    </source>
</evidence>
<dbReference type="OrthoDB" id="408631at2759"/>
<feature type="domain" description="Alpha/beta hydrolase fold-3" evidence="3">
    <location>
        <begin position="98"/>
        <end position="251"/>
    </location>
</feature>
<sequence length="381" mass="42951">MIFLVVLALLVYLLYYLLYVPVGNYSLSVLFKGARLYSYINGKPYVVNCQAFLKHFILKEPKQDANSDVQVSKVVLGNAEAVQYRNLRQKRGEKSRALIFIHGGAYVIGSPVHYDSFLKDCCDQLGCYVAALYYPLAPDSTFPGPYSHILEACKWLMKNHDKFLIDPERIAIAGDSVGGQFAASVVQDLKKDPSLTNAKLQVLIYSPFQWVDFNTPSYQQATKRIGQSYAAGKILLSSCLSYYLIGREDWRLVMALAKNQLLSENTRESQLMRRLNHDDLPPDFKSASFYHGRVEGPCDGDLSGQFDGLLMDYRLSPIMGDLEGLPMAYVVSCGIDSLRDDSFLYCNQLQEAGVKVIHTHYENGTHVCLWGVENKTGWLER</sequence>
<reference evidence="4 5" key="1">
    <citation type="journal article" date="2017" name="PLoS Biol.">
        <title>The sea cucumber genome provides insights into morphological evolution and visceral regeneration.</title>
        <authorList>
            <person name="Zhang X."/>
            <person name="Sun L."/>
            <person name="Yuan J."/>
            <person name="Sun Y."/>
            <person name="Gao Y."/>
            <person name="Zhang L."/>
            <person name="Li S."/>
            <person name="Dai H."/>
            <person name="Hamel J.F."/>
            <person name="Liu C."/>
            <person name="Yu Y."/>
            <person name="Liu S."/>
            <person name="Lin W."/>
            <person name="Guo K."/>
            <person name="Jin S."/>
            <person name="Xu P."/>
            <person name="Storey K.B."/>
            <person name="Huan P."/>
            <person name="Zhang T."/>
            <person name="Zhou Y."/>
            <person name="Zhang J."/>
            <person name="Lin C."/>
            <person name="Li X."/>
            <person name="Xing L."/>
            <person name="Huo D."/>
            <person name="Sun M."/>
            <person name="Wang L."/>
            <person name="Mercier A."/>
            <person name="Li F."/>
            <person name="Yang H."/>
            <person name="Xiang J."/>
        </authorList>
    </citation>
    <scope>NUCLEOTIDE SEQUENCE [LARGE SCALE GENOMIC DNA]</scope>
    <source>
        <strain evidence="4">Shaxun</strain>
        <tissue evidence="4">Muscle</tissue>
    </source>
</reference>
<protein>
    <submittedName>
        <fullName evidence="4">Putative arylacetamide deacetylase</fullName>
    </submittedName>
</protein>
<feature type="transmembrane region" description="Helical" evidence="2">
    <location>
        <begin position="6"/>
        <end position="27"/>
    </location>
</feature>
<dbReference type="STRING" id="307972.A0A2G8KJ76"/>
<dbReference type="InterPro" id="IPR029058">
    <property type="entry name" value="AB_hydrolase_fold"/>
</dbReference>
<evidence type="ECO:0000313" key="5">
    <source>
        <dbReference type="Proteomes" id="UP000230750"/>
    </source>
</evidence>
<feature type="domain" description="Alpha/beta hydrolase fold-3" evidence="3">
    <location>
        <begin position="311"/>
        <end position="368"/>
    </location>
</feature>
<dbReference type="Pfam" id="PF07859">
    <property type="entry name" value="Abhydrolase_3"/>
    <property type="match status" value="2"/>
</dbReference>
<accession>A0A2G8KJ76</accession>
<evidence type="ECO:0000259" key="3">
    <source>
        <dbReference type="Pfam" id="PF07859"/>
    </source>
</evidence>